<evidence type="ECO:0000313" key="1">
    <source>
        <dbReference type="EMBL" id="CAD8080285.1"/>
    </source>
</evidence>
<reference evidence="1" key="1">
    <citation type="submission" date="2021-01" db="EMBL/GenBank/DDBJ databases">
        <authorList>
            <consortium name="Genoscope - CEA"/>
            <person name="William W."/>
        </authorList>
    </citation>
    <scope>NUCLEOTIDE SEQUENCE</scope>
</reference>
<dbReference type="Proteomes" id="UP000688137">
    <property type="component" value="Unassembled WGS sequence"/>
</dbReference>
<protein>
    <submittedName>
        <fullName evidence="1">Uncharacterized protein</fullName>
    </submittedName>
</protein>
<gene>
    <name evidence="1" type="ORF">PPRIM_AZ9-3.1.T0630185</name>
</gene>
<accession>A0A8S1MU40</accession>
<keyword evidence="2" id="KW-1185">Reference proteome</keyword>
<organism evidence="1 2">
    <name type="scientific">Paramecium primaurelia</name>
    <dbReference type="NCBI Taxonomy" id="5886"/>
    <lineage>
        <taxon>Eukaryota</taxon>
        <taxon>Sar</taxon>
        <taxon>Alveolata</taxon>
        <taxon>Ciliophora</taxon>
        <taxon>Intramacronucleata</taxon>
        <taxon>Oligohymenophorea</taxon>
        <taxon>Peniculida</taxon>
        <taxon>Parameciidae</taxon>
        <taxon>Paramecium</taxon>
    </lineage>
</organism>
<proteinExistence type="predicted"/>
<evidence type="ECO:0000313" key="2">
    <source>
        <dbReference type="Proteomes" id="UP000688137"/>
    </source>
</evidence>
<name>A0A8S1MU40_PARPR</name>
<comment type="caution">
    <text evidence="1">The sequence shown here is derived from an EMBL/GenBank/DDBJ whole genome shotgun (WGS) entry which is preliminary data.</text>
</comment>
<sequence>MSFPEYFQISMKISGCETCDSPFIEGGPDMIIELNYSLFIVKCDQIWELHGICGTYLEVHKPLNKDIIYEQQIKGKGTLKTQMLTKSLQSGRYEIWVVVRSKIGSVIQYVKSFYITIVNQ</sequence>
<dbReference type="OMA" id="ISGCETC"/>
<dbReference type="EMBL" id="CAJJDM010000064">
    <property type="protein sequence ID" value="CAD8080285.1"/>
    <property type="molecule type" value="Genomic_DNA"/>
</dbReference>
<dbReference type="AlphaFoldDB" id="A0A8S1MU40"/>